<feature type="binding site" evidence="9">
    <location>
        <position position="163"/>
    </location>
    <ligand>
        <name>NAD(+)</name>
        <dbReference type="ChEBI" id="CHEBI:57540"/>
    </ligand>
</feature>
<evidence type="ECO:0000256" key="1">
    <source>
        <dbReference type="ARBA" id="ARBA00004701"/>
    </source>
</evidence>
<keyword evidence="13" id="KW-1185">Reference proteome</keyword>
<evidence type="ECO:0000313" key="12">
    <source>
        <dbReference type="EMBL" id="KAK0746964.1"/>
    </source>
</evidence>
<protein>
    <recommendedName>
        <fullName evidence="3">UDP-glucose 6-dehydrogenase</fullName>
        <ecNumber evidence="3">1.1.1.22</ecNumber>
    </recommendedName>
</protein>
<dbReference type="EC" id="1.1.1.22" evidence="3"/>
<reference evidence="12" key="1">
    <citation type="submission" date="2023-06" db="EMBL/GenBank/DDBJ databases">
        <title>Genome-scale phylogeny and comparative genomics of the fungal order Sordariales.</title>
        <authorList>
            <consortium name="Lawrence Berkeley National Laboratory"/>
            <person name="Hensen N."/>
            <person name="Bonometti L."/>
            <person name="Westerberg I."/>
            <person name="Brannstrom I.O."/>
            <person name="Guillou S."/>
            <person name="Cros-Aarteil S."/>
            <person name="Calhoun S."/>
            <person name="Haridas S."/>
            <person name="Kuo A."/>
            <person name="Mondo S."/>
            <person name="Pangilinan J."/>
            <person name="Riley R."/>
            <person name="LaButti K."/>
            <person name="Andreopoulos B."/>
            <person name="Lipzen A."/>
            <person name="Chen C."/>
            <person name="Yanf M."/>
            <person name="Daum C."/>
            <person name="Ng V."/>
            <person name="Clum A."/>
            <person name="Steindorff A."/>
            <person name="Ohm R."/>
            <person name="Martin F."/>
            <person name="Silar P."/>
            <person name="Natvig D."/>
            <person name="Lalanne C."/>
            <person name="Gautier V."/>
            <person name="Ament-velasquez S.L."/>
            <person name="Kruys A."/>
            <person name="Hutchinson M.I."/>
            <person name="Powell A.J."/>
            <person name="Barry K."/>
            <person name="Miller A.N."/>
            <person name="Grigoriev I.V."/>
            <person name="Debuchy R."/>
            <person name="Gladieux P."/>
            <person name="Thoren M.H."/>
            <person name="Johannesson H."/>
        </authorList>
    </citation>
    <scope>NUCLEOTIDE SEQUENCE</scope>
    <source>
        <strain evidence="12">SMH3187-1</strain>
    </source>
</reference>
<evidence type="ECO:0000259" key="11">
    <source>
        <dbReference type="SMART" id="SM00984"/>
    </source>
</evidence>
<dbReference type="Gene3D" id="1.20.5.100">
    <property type="entry name" value="Cytochrome c1, transmembrane anchor, C-terminal"/>
    <property type="match status" value="1"/>
</dbReference>
<evidence type="ECO:0000256" key="2">
    <source>
        <dbReference type="ARBA" id="ARBA00006601"/>
    </source>
</evidence>
<dbReference type="SMART" id="SM00984">
    <property type="entry name" value="UDPG_MGDP_dh_C"/>
    <property type="match status" value="1"/>
</dbReference>
<feature type="binding site" evidence="9">
    <location>
        <position position="376"/>
    </location>
    <ligand>
        <name>NAD(+)</name>
        <dbReference type="ChEBI" id="CHEBI:57540"/>
    </ligand>
</feature>
<dbReference type="PANTHER" id="PTHR11374">
    <property type="entry name" value="UDP-GLUCOSE DEHYDROGENASE/UDP-MANNAC DEHYDROGENASE"/>
    <property type="match status" value="1"/>
</dbReference>
<gene>
    <name evidence="12" type="ORF">B0T18DRAFT_369699</name>
</gene>
<dbReference type="GO" id="GO:0051287">
    <property type="term" value="F:NAD binding"/>
    <property type="evidence" value="ECO:0007669"/>
    <property type="project" value="InterPro"/>
</dbReference>
<keyword evidence="4" id="KW-0560">Oxidoreductase</keyword>
<dbReference type="Gene3D" id="3.40.50.720">
    <property type="entry name" value="NAD(P)-binding Rossmann-like Domain"/>
    <property type="match status" value="2"/>
</dbReference>
<feature type="binding site" evidence="9">
    <location>
        <position position="41"/>
    </location>
    <ligand>
        <name>NAD(+)</name>
        <dbReference type="ChEBI" id="CHEBI:57540"/>
    </ligand>
</feature>
<comment type="catalytic activity">
    <reaction evidence="6">
        <text>UDP-alpha-D-glucose + 2 NAD(+) + H2O = UDP-alpha-D-glucuronate + 2 NADH + 3 H(+)</text>
        <dbReference type="Rhea" id="RHEA:23596"/>
        <dbReference type="ChEBI" id="CHEBI:15377"/>
        <dbReference type="ChEBI" id="CHEBI:15378"/>
        <dbReference type="ChEBI" id="CHEBI:57540"/>
        <dbReference type="ChEBI" id="CHEBI:57945"/>
        <dbReference type="ChEBI" id="CHEBI:58052"/>
        <dbReference type="ChEBI" id="CHEBI:58885"/>
        <dbReference type="EC" id="1.1.1.22"/>
    </reaction>
</comment>
<feature type="binding site" evidence="8">
    <location>
        <position position="369"/>
    </location>
    <ligand>
        <name>substrate</name>
    </ligand>
</feature>
<dbReference type="InterPro" id="IPR014027">
    <property type="entry name" value="UDP-Glc/GDP-Man_DH_C"/>
</dbReference>
<accession>A0AA40EX39</accession>
<dbReference type="Pfam" id="PF03721">
    <property type="entry name" value="UDPG_MGDP_dh_N"/>
    <property type="match status" value="2"/>
</dbReference>
<feature type="binding site" evidence="9">
    <location>
        <position position="123"/>
    </location>
    <ligand>
        <name>NAD(+)</name>
        <dbReference type="ChEBI" id="CHEBI:57540"/>
    </ligand>
</feature>
<proteinExistence type="inferred from homology"/>
<dbReference type="InterPro" id="IPR017476">
    <property type="entry name" value="UDP-Glc/GDP-Man"/>
</dbReference>
<dbReference type="Pfam" id="PF03720">
    <property type="entry name" value="UDPG_MGDP_dh_C"/>
    <property type="match status" value="1"/>
</dbReference>
<dbReference type="FunFam" id="1.20.5.100:FF:000001">
    <property type="entry name" value="UDP-glucose 6-dehydrogenase"/>
    <property type="match status" value="1"/>
</dbReference>
<dbReference type="Proteomes" id="UP001172155">
    <property type="component" value="Unassembled WGS sequence"/>
</dbReference>
<dbReference type="InterPro" id="IPR036291">
    <property type="entry name" value="NAD(P)-bd_dom_sf"/>
</dbReference>
<keyword evidence="5 9" id="KW-0520">NAD</keyword>
<evidence type="ECO:0000256" key="9">
    <source>
        <dbReference type="PIRSR" id="PIRSR500134-3"/>
    </source>
</evidence>
<dbReference type="InterPro" id="IPR001732">
    <property type="entry name" value="UDP-Glc/GDP-Man_DH_N"/>
</dbReference>
<comment type="similarity">
    <text evidence="2">Belongs to the UDP-glucose/GDP-mannose dehydrogenase family.</text>
</comment>
<feature type="region of interest" description="Disordered" evidence="10">
    <location>
        <begin position="498"/>
        <end position="525"/>
    </location>
</feature>
<dbReference type="InterPro" id="IPR028357">
    <property type="entry name" value="UDPglc_DH_bac"/>
</dbReference>
<feature type="binding site" evidence="9">
    <location>
        <position position="309"/>
    </location>
    <ligand>
        <name>NAD(+)</name>
        <dbReference type="ChEBI" id="CHEBI:57540"/>
    </ligand>
</feature>
<evidence type="ECO:0000256" key="5">
    <source>
        <dbReference type="ARBA" id="ARBA00023027"/>
    </source>
</evidence>
<dbReference type="GO" id="GO:0005634">
    <property type="term" value="C:nucleus"/>
    <property type="evidence" value="ECO:0007669"/>
    <property type="project" value="TreeGrafter"/>
</dbReference>
<organism evidence="12 13">
    <name type="scientific">Schizothecium vesticola</name>
    <dbReference type="NCBI Taxonomy" id="314040"/>
    <lineage>
        <taxon>Eukaryota</taxon>
        <taxon>Fungi</taxon>
        <taxon>Dikarya</taxon>
        <taxon>Ascomycota</taxon>
        <taxon>Pezizomycotina</taxon>
        <taxon>Sordariomycetes</taxon>
        <taxon>Sordariomycetidae</taxon>
        <taxon>Sordariales</taxon>
        <taxon>Schizotheciaceae</taxon>
        <taxon>Schizothecium</taxon>
    </lineage>
</organism>
<evidence type="ECO:0000256" key="7">
    <source>
        <dbReference type="PIRSR" id="PIRSR500134-1"/>
    </source>
</evidence>
<feature type="active site" description="Nucleophile" evidence="7">
    <location>
        <position position="306"/>
    </location>
</feature>
<evidence type="ECO:0000256" key="4">
    <source>
        <dbReference type="ARBA" id="ARBA00023002"/>
    </source>
</evidence>
<dbReference type="EMBL" id="JAUKUD010000004">
    <property type="protein sequence ID" value="KAK0746964.1"/>
    <property type="molecule type" value="Genomic_DNA"/>
</dbReference>
<comment type="pathway">
    <text evidence="1">Nucleotide-sugar biosynthesis; UDP-alpha-D-glucuronate biosynthesis; UDP-alpha-D-glucuronate from UDP-alpha-D-glucose: step 1/1.</text>
</comment>
<dbReference type="GO" id="GO:0006024">
    <property type="term" value="P:glycosaminoglycan biosynthetic process"/>
    <property type="evidence" value="ECO:0007669"/>
    <property type="project" value="TreeGrafter"/>
</dbReference>
<dbReference type="NCBIfam" id="TIGR03026">
    <property type="entry name" value="NDP-sugDHase"/>
    <property type="match status" value="1"/>
</dbReference>
<feature type="domain" description="UDP-glucose/GDP-mannose dehydrogenase C-terminal" evidence="11">
    <location>
        <begin position="362"/>
        <end position="468"/>
    </location>
</feature>
<feature type="binding site" evidence="8">
    <location>
        <position position="250"/>
    </location>
    <ligand>
        <name>substrate</name>
    </ligand>
</feature>
<dbReference type="PIRSF" id="PIRSF500134">
    <property type="entry name" value="UDPglc_DH_bac"/>
    <property type="match status" value="1"/>
</dbReference>
<feature type="binding site" evidence="9">
    <location>
        <position position="46"/>
    </location>
    <ligand>
        <name>NAD(+)</name>
        <dbReference type="ChEBI" id="CHEBI:57540"/>
    </ligand>
</feature>
<evidence type="ECO:0000256" key="8">
    <source>
        <dbReference type="PIRSR" id="PIRSR500134-2"/>
    </source>
</evidence>
<dbReference type="GO" id="GO:0000271">
    <property type="term" value="P:polysaccharide biosynthetic process"/>
    <property type="evidence" value="ECO:0007669"/>
    <property type="project" value="InterPro"/>
</dbReference>
<evidence type="ECO:0000256" key="10">
    <source>
        <dbReference type="SAM" id="MobiDB-lite"/>
    </source>
</evidence>
<dbReference type="GO" id="GO:0003979">
    <property type="term" value="F:UDP-glucose 6-dehydrogenase activity"/>
    <property type="evidence" value="ECO:0007669"/>
    <property type="project" value="UniProtKB-EC"/>
</dbReference>
<dbReference type="InterPro" id="IPR008927">
    <property type="entry name" value="6-PGluconate_DH-like_C_sf"/>
</dbReference>
<dbReference type="InterPro" id="IPR036220">
    <property type="entry name" value="UDP-Glc/GDP-Man_DH_C_sf"/>
</dbReference>
<feature type="binding site" evidence="8">
    <location>
        <position position="303"/>
    </location>
    <ligand>
        <name>substrate</name>
    </ligand>
</feature>
<dbReference type="AlphaFoldDB" id="A0AA40EX39"/>
<evidence type="ECO:0000256" key="6">
    <source>
        <dbReference type="ARBA" id="ARBA00047473"/>
    </source>
</evidence>
<dbReference type="SUPFAM" id="SSF52413">
    <property type="entry name" value="UDP-glucose/GDP-mannose dehydrogenase C-terminal domain"/>
    <property type="match status" value="1"/>
</dbReference>
<evidence type="ECO:0000313" key="13">
    <source>
        <dbReference type="Proteomes" id="UP001172155"/>
    </source>
</evidence>
<comment type="caution">
    <text evidence="12">The sequence shown here is derived from an EMBL/GenBank/DDBJ whole genome shotgun (WGS) entry which is preliminary data.</text>
</comment>
<dbReference type="InterPro" id="IPR028356">
    <property type="entry name" value="UDPglc_DH_euk"/>
</dbReference>
<evidence type="ECO:0000256" key="3">
    <source>
        <dbReference type="ARBA" id="ARBA00012954"/>
    </source>
</evidence>
<dbReference type="SUPFAM" id="SSF51735">
    <property type="entry name" value="NAD(P)-binding Rossmann-fold domains"/>
    <property type="match status" value="1"/>
</dbReference>
<sequence length="608" mass="66759">MASLSHPAVRNVCFIGAGYVGGPTAAVIALYNKEVTVTVVDKDVARIARWNSQHPPIYEPRLQEILRITRDGTNTYQFNQNRGGNPPAEISHVTVGRSPNLFFTTDMEKTVQTANIIFICVSTPTRHEGEGAGSATDMTAFETVAAFIAAHAQPGVIIVEKSTVPCGTADAFENVVRRSLPGLYFDVLSNPEFLAAGTAIHDLLYPARVLIGSARSGAGQRASQILASLYNWVPKDRIITTDYFSSELAKVAANAMLAQRVSSINSIAAICDAKGADVDEVALALGADDRIGPEYLRAGIGFGGSCFKKDILSLVHLANSLDLEAVGNYWLAVLEMNSYVKHSLVTRLFMGLDGLVADKKITVLGYAFKHNTNDTRESPVHDIIRGLAFRKLSEIAIFDPCCPTEHIEQEIDNIHGFGTATAENGRVSVYQDVQHACRGAHAVVLTTEFRDFEYEALQMSAEASIRQKKLADPRPFRGAWPTEAELLSLHYFLQQCPDKPTPSAKENDNDDPLGQFNPMPPCQKDCPDCRAEKNKTEDKGKMPNKKLNWKDVHANMQAPYLVFDGRGVLDIARMDKMGFKVATVGRQSRAEWAEWHKKVEPVGTHSWI</sequence>
<dbReference type="PANTHER" id="PTHR11374:SF3">
    <property type="entry name" value="UDP-GLUCOSE 6-DEHYDROGENASE"/>
    <property type="match status" value="1"/>
</dbReference>
<dbReference type="PIRSF" id="PIRSF000124">
    <property type="entry name" value="UDPglc_GDPman_dh"/>
    <property type="match status" value="1"/>
</dbReference>
<dbReference type="InterPro" id="IPR014026">
    <property type="entry name" value="UDP-Glc/GDP-Man_DH_dimer"/>
</dbReference>
<dbReference type="Pfam" id="PF00984">
    <property type="entry name" value="UDPG_MGDP_dh"/>
    <property type="match status" value="1"/>
</dbReference>
<dbReference type="SUPFAM" id="SSF48179">
    <property type="entry name" value="6-phosphogluconate dehydrogenase C-terminal domain-like"/>
    <property type="match status" value="1"/>
</dbReference>
<name>A0AA40EX39_9PEZI</name>
<feature type="binding site" evidence="8">
    <location>
        <begin position="295"/>
        <end position="299"/>
    </location>
    <ligand>
        <name>substrate</name>
    </ligand>
</feature>